<dbReference type="AlphaFoldDB" id="A0A5E7UHX0"/>
<protein>
    <submittedName>
        <fullName evidence="5">5-keto-4-deoxy-D-glucarate aldolase</fullName>
        <ecNumber evidence="5">4.1.2.20</ecNumber>
    </submittedName>
</protein>
<comment type="similarity">
    <text evidence="1">Belongs to the HpcH/HpaI aldolase family.</text>
</comment>
<dbReference type="GO" id="GO:0005737">
    <property type="term" value="C:cytoplasm"/>
    <property type="evidence" value="ECO:0007669"/>
    <property type="project" value="TreeGrafter"/>
</dbReference>
<proteinExistence type="inferred from homology"/>
<dbReference type="EC" id="4.1.2.20" evidence="5"/>
<sequence>MHLVNPIKQCLKSATPTVGCWLTLASPAVAELIAHCGFDWVVIDAEHGPSDTQDLAAQLRAIDAAAFKGARAAGAVRVTANDPSLVKRAMDCGAQTIVFPNVNSAADARAAVASMLFPLHDEGGVRGVAGMVRAGAYGLDSRYVKSANNQACAIVLIESVEGVANVDAIAQVEGVDCLFIGTADLSASMGLLGQTRHDKVKAAVEKVLMGARMHSKAVGIFATSVEEARQYREKGVTFIALHSDVGWLTKGAMDALDALDPKNNTRLIIEKFR</sequence>
<name>A0A5E7UHX0_PSEFL</name>
<dbReference type="PANTHER" id="PTHR30502:SF0">
    <property type="entry name" value="PHOSPHOENOLPYRUVATE CARBOXYLASE FAMILY PROTEIN"/>
    <property type="match status" value="1"/>
</dbReference>
<accession>A0A5E7UHX0</accession>
<evidence type="ECO:0000259" key="4">
    <source>
        <dbReference type="Pfam" id="PF03328"/>
    </source>
</evidence>
<gene>
    <name evidence="5" type="primary">garL</name>
    <name evidence="5" type="ORF">PS938_03435</name>
</gene>
<evidence type="ECO:0000313" key="5">
    <source>
        <dbReference type="EMBL" id="VVQ09656.1"/>
    </source>
</evidence>
<dbReference type="Pfam" id="PF03328">
    <property type="entry name" value="HpcH_HpaI"/>
    <property type="match status" value="1"/>
</dbReference>
<keyword evidence="2" id="KW-0479">Metal-binding</keyword>
<reference evidence="5 6" key="1">
    <citation type="submission" date="2019-09" db="EMBL/GenBank/DDBJ databases">
        <authorList>
            <person name="Chandra G."/>
            <person name="Truman W A."/>
        </authorList>
    </citation>
    <scope>NUCLEOTIDE SEQUENCE [LARGE SCALE GENOMIC DNA]</scope>
    <source>
        <strain evidence="5">PS938</strain>
    </source>
</reference>
<dbReference type="EMBL" id="CABVJE010000015">
    <property type="protein sequence ID" value="VVQ09656.1"/>
    <property type="molecule type" value="Genomic_DNA"/>
</dbReference>
<dbReference type="InterPro" id="IPR015813">
    <property type="entry name" value="Pyrv/PenolPyrv_kinase-like_dom"/>
</dbReference>
<evidence type="ECO:0000256" key="1">
    <source>
        <dbReference type="ARBA" id="ARBA00005568"/>
    </source>
</evidence>
<dbReference type="InterPro" id="IPR040442">
    <property type="entry name" value="Pyrv_kinase-like_dom_sf"/>
</dbReference>
<dbReference type="SUPFAM" id="SSF51621">
    <property type="entry name" value="Phosphoenolpyruvate/pyruvate domain"/>
    <property type="match status" value="1"/>
</dbReference>
<dbReference type="Proteomes" id="UP000327191">
    <property type="component" value="Unassembled WGS sequence"/>
</dbReference>
<dbReference type="InterPro" id="IPR005000">
    <property type="entry name" value="Aldolase/citrate-lyase_domain"/>
</dbReference>
<evidence type="ECO:0000313" key="6">
    <source>
        <dbReference type="Proteomes" id="UP000327191"/>
    </source>
</evidence>
<evidence type="ECO:0000256" key="2">
    <source>
        <dbReference type="ARBA" id="ARBA00022723"/>
    </source>
</evidence>
<dbReference type="InterPro" id="IPR050251">
    <property type="entry name" value="HpcH-HpaI_aldolase"/>
</dbReference>
<keyword evidence="3 5" id="KW-0456">Lyase</keyword>
<feature type="domain" description="HpcH/HpaI aldolase/citrate lyase" evidence="4">
    <location>
        <begin position="18"/>
        <end position="246"/>
    </location>
</feature>
<evidence type="ECO:0000256" key="3">
    <source>
        <dbReference type="ARBA" id="ARBA00023239"/>
    </source>
</evidence>
<dbReference type="RefSeq" id="WP_224790023.1">
    <property type="nucleotide sequence ID" value="NZ_CABVJE010000015.1"/>
</dbReference>
<dbReference type="PANTHER" id="PTHR30502">
    <property type="entry name" value="2-KETO-3-DEOXY-L-RHAMNONATE ALDOLASE"/>
    <property type="match status" value="1"/>
</dbReference>
<organism evidence="5 6">
    <name type="scientific">Pseudomonas fluorescens</name>
    <dbReference type="NCBI Taxonomy" id="294"/>
    <lineage>
        <taxon>Bacteria</taxon>
        <taxon>Pseudomonadati</taxon>
        <taxon>Pseudomonadota</taxon>
        <taxon>Gammaproteobacteria</taxon>
        <taxon>Pseudomonadales</taxon>
        <taxon>Pseudomonadaceae</taxon>
        <taxon>Pseudomonas</taxon>
    </lineage>
</organism>
<dbReference type="GO" id="GO:0008672">
    <property type="term" value="F:2-dehydro-3-deoxyglucarate aldolase activity"/>
    <property type="evidence" value="ECO:0007669"/>
    <property type="project" value="UniProtKB-EC"/>
</dbReference>
<dbReference type="GO" id="GO:0046872">
    <property type="term" value="F:metal ion binding"/>
    <property type="evidence" value="ECO:0007669"/>
    <property type="project" value="UniProtKB-KW"/>
</dbReference>
<dbReference type="Gene3D" id="3.20.20.60">
    <property type="entry name" value="Phosphoenolpyruvate-binding domains"/>
    <property type="match status" value="1"/>
</dbReference>